<protein>
    <recommendedName>
        <fullName evidence="6">DUF4283 domain-containing protein</fullName>
    </recommendedName>
</protein>
<name>A0ABD1VWN6_9LAMI</name>
<keyword evidence="5" id="KW-1185">Reference proteome</keyword>
<comment type="caution">
    <text evidence="4">The sequence shown here is derived from an EMBL/GenBank/DDBJ whole genome shotgun (WGS) entry which is preliminary data.</text>
</comment>
<dbReference type="AlphaFoldDB" id="A0ABD1VWN6"/>
<dbReference type="PANTHER" id="PTHR31286:SF178">
    <property type="entry name" value="DUF4283 DOMAIN-CONTAINING PROTEIN"/>
    <property type="match status" value="1"/>
</dbReference>
<dbReference type="InterPro" id="IPR040256">
    <property type="entry name" value="At4g02000-like"/>
</dbReference>
<dbReference type="Proteomes" id="UP001604336">
    <property type="component" value="Unassembled WGS sequence"/>
</dbReference>
<dbReference type="InterPro" id="IPR025558">
    <property type="entry name" value="DUF4283"/>
</dbReference>
<evidence type="ECO:0008006" key="6">
    <source>
        <dbReference type="Google" id="ProtNLM"/>
    </source>
</evidence>
<evidence type="ECO:0000256" key="1">
    <source>
        <dbReference type="SAM" id="MobiDB-lite"/>
    </source>
</evidence>
<evidence type="ECO:0000259" key="2">
    <source>
        <dbReference type="Pfam" id="PF14111"/>
    </source>
</evidence>
<evidence type="ECO:0000313" key="4">
    <source>
        <dbReference type="EMBL" id="KAL2540680.1"/>
    </source>
</evidence>
<dbReference type="PANTHER" id="PTHR31286">
    <property type="entry name" value="GLYCINE-RICH CELL WALL STRUCTURAL PROTEIN 1.8-LIKE"/>
    <property type="match status" value="1"/>
</dbReference>
<feature type="compositionally biased region" description="Acidic residues" evidence="1">
    <location>
        <begin position="284"/>
        <end position="294"/>
    </location>
</feature>
<feature type="domain" description="Zinc knuckle CX2CX4HX4C" evidence="3">
    <location>
        <begin position="165"/>
        <end position="212"/>
    </location>
</feature>
<feature type="region of interest" description="Disordered" evidence="1">
    <location>
        <begin position="279"/>
        <end position="302"/>
    </location>
</feature>
<accession>A0ABD1VWN6</accession>
<feature type="domain" description="DUF4283" evidence="2">
    <location>
        <begin position="26"/>
        <end position="102"/>
    </location>
</feature>
<sequence length="332" mass="37967">MDRAKRLAISINLKADEEITKKIESNCLIGKIMLHKPLDKNLVESIAKKEWRCKNDFSVACITRNVFMFSFKSIEDLKNVLGNSPWTIRGGLLIISVWCSGKVPREFSFSYSVFWVQVHGLPINYLTRENMTKIGEYLGIFVCADRSVFDGKICWRKFLRLRVILDVRNPILTGFWLRRPGLKDIWIDFKYENLGQFCYVCGRIGYHYLSCKFSAGNSKFGPWLRTVPWDDAVSGATFSANLQEKSGQQNVCTTVIAVPKANASLIQSSSLGIWPKMESGTTLESEEEEDDDDDIPTRDHRFPKVYNGSVPTSVYSRMTLMEIAFMLVFMLI</sequence>
<dbReference type="EMBL" id="JBFOLK010000001">
    <property type="protein sequence ID" value="KAL2540680.1"/>
    <property type="molecule type" value="Genomic_DNA"/>
</dbReference>
<reference evidence="5" key="1">
    <citation type="submission" date="2024-07" db="EMBL/GenBank/DDBJ databases">
        <title>Two chromosome-level genome assemblies of Korean endemic species Abeliophyllum distichum and Forsythia ovata (Oleaceae).</title>
        <authorList>
            <person name="Jang H."/>
        </authorList>
    </citation>
    <scope>NUCLEOTIDE SEQUENCE [LARGE SCALE GENOMIC DNA]</scope>
</reference>
<gene>
    <name evidence="4" type="ORF">Adt_01658</name>
</gene>
<evidence type="ECO:0000259" key="3">
    <source>
        <dbReference type="Pfam" id="PF14392"/>
    </source>
</evidence>
<evidence type="ECO:0000313" key="5">
    <source>
        <dbReference type="Proteomes" id="UP001604336"/>
    </source>
</evidence>
<proteinExistence type="predicted"/>
<organism evidence="4 5">
    <name type="scientific">Abeliophyllum distichum</name>
    <dbReference type="NCBI Taxonomy" id="126358"/>
    <lineage>
        <taxon>Eukaryota</taxon>
        <taxon>Viridiplantae</taxon>
        <taxon>Streptophyta</taxon>
        <taxon>Embryophyta</taxon>
        <taxon>Tracheophyta</taxon>
        <taxon>Spermatophyta</taxon>
        <taxon>Magnoliopsida</taxon>
        <taxon>eudicotyledons</taxon>
        <taxon>Gunneridae</taxon>
        <taxon>Pentapetalae</taxon>
        <taxon>asterids</taxon>
        <taxon>lamiids</taxon>
        <taxon>Lamiales</taxon>
        <taxon>Oleaceae</taxon>
        <taxon>Forsythieae</taxon>
        <taxon>Abeliophyllum</taxon>
    </lineage>
</organism>
<dbReference type="Pfam" id="PF14392">
    <property type="entry name" value="zf-CCHC_4"/>
    <property type="match status" value="1"/>
</dbReference>
<dbReference type="InterPro" id="IPR025836">
    <property type="entry name" value="Zn_knuckle_CX2CX4HX4C"/>
</dbReference>
<dbReference type="Pfam" id="PF14111">
    <property type="entry name" value="DUF4283"/>
    <property type="match status" value="1"/>
</dbReference>